<evidence type="ECO:0000313" key="3">
    <source>
        <dbReference type="Proteomes" id="UP000614047"/>
    </source>
</evidence>
<protein>
    <submittedName>
        <fullName evidence="2">Uncharacterized protein</fullName>
    </submittedName>
</protein>
<dbReference type="AlphaFoldDB" id="A0A931DKM7"/>
<accession>A0A931DKM7</accession>
<dbReference type="Proteomes" id="UP000614047">
    <property type="component" value="Unassembled WGS sequence"/>
</dbReference>
<dbReference type="EMBL" id="JADOUA010000001">
    <property type="protein sequence ID" value="MBG6089817.1"/>
    <property type="molecule type" value="Genomic_DNA"/>
</dbReference>
<feature type="region of interest" description="Disordered" evidence="1">
    <location>
        <begin position="1"/>
        <end position="29"/>
    </location>
</feature>
<name>A0A931DKM7_9ACTN</name>
<organism evidence="2 3">
    <name type="scientific">Actinomadura viridis</name>
    <dbReference type="NCBI Taxonomy" id="58110"/>
    <lineage>
        <taxon>Bacteria</taxon>
        <taxon>Bacillati</taxon>
        <taxon>Actinomycetota</taxon>
        <taxon>Actinomycetes</taxon>
        <taxon>Streptosporangiales</taxon>
        <taxon>Thermomonosporaceae</taxon>
        <taxon>Actinomadura</taxon>
    </lineage>
</organism>
<sequence>MTGQEIRDAAAFQVQSSRDGRAWVPRQPSPNGIDTMVHGGDHWYTDHHEAWVAANGLRNALTWSEVRIVAKNKAGEVIGAQSIV</sequence>
<gene>
    <name evidence="2" type="ORF">IW256_003930</name>
</gene>
<proteinExistence type="predicted"/>
<evidence type="ECO:0000256" key="1">
    <source>
        <dbReference type="SAM" id="MobiDB-lite"/>
    </source>
</evidence>
<dbReference type="RefSeq" id="WP_197012363.1">
    <property type="nucleotide sequence ID" value="NZ_BAABES010000010.1"/>
</dbReference>
<reference evidence="2" key="1">
    <citation type="submission" date="2020-11" db="EMBL/GenBank/DDBJ databases">
        <title>Sequencing the genomes of 1000 actinobacteria strains.</title>
        <authorList>
            <person name="Klenk H.-P."/>
        </authorList>
    </citation>
    <scope>NUCLEOTIDE SEQUENCE</scope>
    <source>
        <strain evidence="2">DSM 43175</strain>
    </source>
</reference>
<keyword evidence="3" id="KW-1185">Reference proteome</keyword>
<evidence type="ECO:0000313" key="2">
    <source>
        <dbReference type="EMBL" id="MBG6089817.1"/>
    </source>
</evidence>
<comment type="caution">
    <text evidence="2">The sequence shown here is derived from an EMBL/GenBank/DDBJ whole genome shotgun (WGS) entry which is preliminary data.</text>
</comment>